<dbReference type="AlphaFoldDB" id="A0A3B0Z9A6"/>
<protein>
    <submittedName>
        <fullName evidence="1">Uncharacterized protein</fullName>
    </submittedName>
</protein>
<proteinExistence type="predicted"/>
<evidence type="ECO:0000313" key="1">
    <source>
        <dbReference type="EMBL" id="VAW89988.1"/>
    </source>
</evidence>
<organism evidence="1">
    <name type="scientific">hydrothermal vent metagenome</name>
    <dbReference type="NCBI Taxonomy" id="652676"/>
    <lineage>
        <taxon>unclassified sequences</taxon>
        <taxon>metagenomes</taxon>
        <taxon>ecological metagenomes</taxon>
    </lineage>
</organism>
<sequence length="117" mass="13731">MNLFNTALLLTLMCTLFSSNVFANEHSKLENTHYHELCTIYKNIVNKPIDLPSKEMQLTENVQNKLPTLFNQLYIHIIKNSADSRYKLLTQYAKQQNNVIWECEVARKYYATQFGSH</sequence>
<reference evidence="1" key="1">
    <citation type="submission" date="2018-06" db="EMBL/GenBank/DDBJ databases">
        <authorList>
            <person name="Zhirakovskaya E."/>
        </authorList>
    </citation>
    <scope>NUCLEOTIDE SEQUENCE</scope>
</reference>
<gene>
    <name evidence="1" type="ORF">MNBD_GAMMA17-1846</name>
</gene>
<accession>A0A3B0Z9A6</accession>
<dbReference type="EMBL" id="UOFQ01000164">
    <property type="protein sequence ID" value="VAW89988.1"/>
    <property type="molecule type" value="Genomic_DNA"/>
</dbReference>
<name>A0A3B0Z9A6_9ZZZZ</name>